<feature type="transmembrane region" description="Helical" evidence="1">
    <location>
        <begin position="101"/>
        <end position="134"/>
    </location>
</feature>
<sequence>MKFAATRKQRQVYEIFVVLLVLITLGRLIQLYVANPDYFITKVLRLGKTPEQWAAIGRNLADPFFLLILFWEFALSVAICRIAAVITGFKGARLTALDAGLAAIVGTGLIIFCLIGFLPSILFAIGVGGVMAVWVYYFSPMNQSEDEHLVTE</sequence>
<proteinExistence type="predicted"/>
<keyword evidence="1" id="KW-0812">Transmembrane</keyword>
<accession>A0ABU3TL82</accession>
<comment type="caution">
    <text evidence="2">The sequence shown here is derived from an EMBL/GenBank/DDBJ whole genome shotgun (WGS) entry which is preliminary data.</text>
</comment>
<gene>
    <name evidence="2" type="ORF">ROI90_17120</name>
</gene>
<name>A0ABU3TL82_9BACT</name>
<feature type="transmembrane region" description="Helical" evidence="1">
    <location>
        <begin position="12"/>
        <end position="33"/>
    </location>
</feature>
<dbReference type="EMBL" id="JAWDJT010000012">
    <property type="protein sequence ID" value="MDU0372131.1"/>
    <property type="molecule type" value="Genomic_DNA"/>
</dbReference>
<organism evidence="2 3">
    <name type="scientific">Hymenobacter endophyticus</name>
    <dbReference type="NCBI Taxonomy" id="3076335"/>
    <lineage>
        <taxon>Bacteria</taxon>
        <taxon>Pseudomonadati</taxon>
        <taxon>Bacteroidota</taxon>
        <taxon>Cytophagia</taxon>
        <taxon>Cytophagales</taxon>
        <taxon>Hymenobacteraceae</taxon>
        <taxon>Hymenobacter</taxon>
    </lineage>
</organism>
<dbReference type="RefSeq" id="WP_315999581.1">
    <property type="nucleotide sequence ID" value="NZ_JAWDJT010000012.1"/>
</dbReference>
<keyword evidence="1" id="KW-1133">Transmembrane helix</keyword>
<evidence type="ECO:0000256" key="1">
    <source>
        <dbReference type="SAM" id="Phobius"/>
    </source>
</evidence>
<dbReference type="Proteomes" id="UP001250698">
    <property type="component" value="Unassembled WGS sequence"/>
</dbReference>
<reference evidence="2 3" key="1">
    <citation type="submission" date="2023-10" db="EMBL/GenBank/DDBJ databases">
        <title>Hymenobacter endophyticus sp. nov., an isolate from the leaf tissues of wheat.</title>
        <authorList>
            <person name="Dai Y."/>
        </authorList>
    </citation>
    <scope>NUCLEOTIDE SEQUENCE [LARGE SCALE GENOMIC DNA]</scope>
    <source>
        <strain evidence="2 3">ZK17L-C2</strain>
    </source>
</reference>
<feature type="transmembrane region" description="Helical" evidence="1">
    <location>
        <begin position="64"/>
        <end position="89"/>
    </location>
</feature>
<protein>
    <submittedName>
        <fullName evidence="2">Uncharacterized protein</fullName>
    </submittedName>
</protein>
<evidence type="ECO:0000313" key="3">
    <source>
        <dbReference type="Proteomes" id="UP001250698"/>
    </source>
</evidence>
<keyword evidence="3" id="KW-1185">Reference proteome</keyword>
<keyword evidence="1" id="KW-0472">Membrane</keyword>
<evidence type="ECO:0000313" key="2">
    <source>
        <dbReference type="EMBL" id="MDU0372131.1"/>
    </source>
</evidence>